<name>A0AAD8LN43_BABGI</name>
<proteinExistence type="predicted"/>
<dbReference type="EMBL" id="JAVEPI010000004">
    <property type="protein sequence ID" value="KAK1442206.1"/>
    <property type="molecule type" value="Genomic_DNA"/>
</dbReference>
<reference evidence="2" key="1">
    <citation type="submission" date="2023-08" db="EMBL/GenBank/DDBJ databases">
        <title>Draft sequence of the Babesia gibsoni genome.</title>
        <authorList>
            <person name="Yamagishi J.Y."/>
            <person name="Xuan X.X."/>
        </authorList>
    </citation>
    <scope>NUCLEOTIDE SEQUENCE</scope>
    <source>
        <strain evidence="2">Azabu</strain>
    </source>
</reference>
<sequence>MEAKPSSTLHKLRFMQKSDQQEVRPAKVAERLLDQETVWIAEGFEHVHNANNVEQVTSNKNLKISYPSRKSFNGANPFIENYIKPTNKRR</sequence>
<evidence type="ECO:0000313" key="2">
    <source>
        <dbReference type="EMBL" id="KAK1442206.1"/>
    </source>
</evidence>
<evidence type="ECO:0000313" key="3">
    <source>
        <dbReference type="Proteomes" id="UP001230268"/>
    </source>
</evidence>
<dbReference type="Proteomes" id="UP001230268">
    <property type="component" value="Unassembled WGS sequence"/>
</dbReference>
<feature type="region of interest" description="Disordered" evidence="1">
    <location>
        <begin position="1"/>
        <end position="21"/>
    </location>
</feature>
<protein>
    <submittedName>
        <fullName evidence="2">Uncharacterized protein</fullName>
    </submittedName>
</protein>
<evidence type="ECO:0000256" key="1">
    <source>
        <dbReference type="SAM" id="MobiDB-lite"/>
    </source>
</evidence>
<comment type="caution">
    <text evidence="2">The sequence shown here is derived from an EMBL/GenBank/DDBJ whole genome shotgun (WGS) entry which is preliminary data.</text>
</comment>
<gene>
    <name evidence="2" type="ORF">BgAZ_402360</name>
</gene>
<accession>A0AAD8LN43</accession>
<organism evidence="2 3">
    <name type="scientific">Babesia gibsoni</name>
    <dbReference type="NCBI Taxonomy" id="33632"/>
    <lineage>
        <taxon>Eukaryota</taxon>
        <taxon>Sar</taxon>
        <taxon>Alveolata</taxon>
        <taxon>Apicomplexa</taxon>
        <taxon>Aconoidasida</taxon>
        <taxon>Piroplasmida</taxon>
        <taxon>Babesiidae</taxon>
        <taxon>Babesia</taxon>
    </lineage>
</organism>
<dbReference type="AlphaFoldDB" id="A0AAD8LN43"/>
<keyword evidence="3" id="KW-1185">Reference proteome</keyword>